<keyword evidence="1" id="KW-1188">Viral release from host cell</keyword>
<evidence type="ECO:0000313" key="3">
    <source>
        <dbReference type="EMBL" id="MEX6691246.1"/>
    </source>
</evidence>
<dbReference type="EMBL" id="JAULBC010000015">
    <property type="protein sequence ID" value="MEX6691246.1"/>
    <property type="molecule type" value="Genomic_DNA"/>
</dbReference>
<evidence type="ECO:0000313" key="4">
    <source>
        <dbReference type="Proteomes" id="UP001560573"/>
    </source>
</evidence>
<proteinExistence type="predicted"/>
<reference evidence="3 4" key="1">
    <citation type="submission" date="2023-07" db="EMBL/GenBank/DDBJ databases">
        <authorList>
            <person name="Lian W.-H."/>
        </authorList>
    </citation>
    <scope>NUCLEOTIDE SEQUENCE [LARGE SCALE GENOMIC DNA]</scope>
    <source>
        <strain evidence="3 4">SYSU DXS3180</strain>
    </source>
</reference>
<dbReference type="Proteomes" id="UP001560573">
    <property type="component" value="Unassembled WGS sequence"/>
</dbReference>
<dbReference type="InterPro" id="IPR035421">
    <property type="entry name" value="Terminase_6C"/>
</dbReference>
<feature type="domain" description="Terminase large subunit gp17-like C-terminal" evidence="2">
    <location>
        <begin position="330"/>
        <end position="473"/>
    </location>
</feature>
<evidence type="ECO:0000259" key="2">
    <source>
        <dbReference type="Pfam" id="PF17289"/>
    </source>
</evidence>
<accession>A0ABV3ZPP9</accession>
<protein>
    <submittedName>
        <fullName evidence="3">Phage terminase large subunit</fullName>
    </submittedName>
</protein>
<keyword evidence="4" id="KW-1185">Reference proteome</keyword>
<dbReference type="RefSeq" id="WP_369332662.1">
    <property type="nucleotide sequence ID" value="NZ_JAULBC010000015.1"/>
</dbReference>
<comment type="caution">
    <text evidence="3">The sequence shown here is derived from an EMBL/GenBank/DDBJ whole genome shotgun (WGS) entry which is preliminary data.</text>
</comment>
<gene>
    <name evidence="3" type="primary">terL</name>
    <name evidence="3" type="ORF">QTN47_27300</name>
</gene>
<organism evidence="3 4">
    <name type="scientific">Danxiaibacter flavus</name>
    <dbReference type="NCBI Taxonomy" id="3049108"/>
    <lineage>
        <taxon>Bacteria</taxon>
        <taxon>Pseudomonadati</taxon>
        <taxon>Bacteroidota</taxon>
        <taxon>Chitinophagia</taxon>
        <taxon>Chitinophagales</taxon>
        <taxon>Chitinophagaceae</taxon>
        <taxon>Danxiaibacter</taxon>
    </lineage>
</organism>
<name>A0ABV3ZPP9_9BACT</name>
<dbReference type="InterPro" id="IPR006517">
    <property type="entry name" value="Phage_terminase_lsu-like_C"/>
</dbReference>
<dbReference type="NCBIfam" id="TIGR01630">
    <property type="entry name" value="psiM2_ORF9"/>
    <property type="match status" value="1"/>
</dbReference>
<sequence length="491" mass="56463">MQSTQTIQKPKISITHEQLYAEISRRSFYQFVIYFWDTVIAETPIWNWHVKYLCDQLQAIGERVKERKPKEFDYFLINVPPGSSKSTIISEMYPVWCWTIDATQRFICGSYASTPAEDIAEKCYKIYTSDKYKRLFPHLHGKKAGGGKTKFSNGLGGERYTTSTGSGITGIHAHQLIVDDPMSPQIAASQTERERANKWVQETLSSRKVSQEVTVTIIVMQRLHELDTTGYLLKKEEEGLRIKHICIPAELSNDVKPAELRNFYVDGLFDPVRRTRQSLLQARLELGSYGYAGQMQQRPSPAEGGIIKKHWFAIIQRDRLLDYTIPHFQLDTAYTEDEENDPTAVVCYYMENDKVHVYNRISVWKEFPDLIKWLPEYVTQNGYTNRSKIYVEPKASGKSVVQTIRKGTKLNIIESAAPDDDKMTRAHIVSPKIESGQVILHAGQWSDPFVNQITSFPNAQHDDEFDCLIAIIMRELMVEKKTKKKLGGFFH</sequence>
<evidence type="ECO:0000256" key="1">
    <source>
        <dbReference type="ARBA" id="ARBA00022612"/>
    </source>
</evidence>
<dbReference type="Pfam" id="PF17289">
    <property type="entry name" value="Terminase_6C"/>
    <property type="match status" value="1"/>
</dbReference>